<accession>A0ABD5W0W9</accession>
<dbReference type="Pfam" id="PF26506">
    <property type="entry name" value="DUF8168"/>
    <property type="match status" value="1"/>
</dbReference>
<comment type="caution">
    <text evidence="2">The sequence shown here is derived from an EMBL/GenBank/DDBJ whole genome shotgun (WGS) entry which is preliminary data.</text>
</comment>
<evidence type="ECO:0000313" key="3">
    <source>
        <dbReference type="Proteomes" id="UP001596445"/>
    </source>
</evidence>
<gene>
    <name evidence="2" type="ORF">ACFQQG_13250</name>
</gene>
<dbReference type="InterPro" id="IPR058481">
    <property type="entry name" value="DUF8168"/>
</dbReference>
<organism evidence="2 3">
    <name type="scientific">Halovenus salina</name>
    <dbReference type="NCBI Taxonomy" id="1510225"/>
    <lineage>
        <taxon>Archaea</taxon>
        <taxon>Methanobacteriati</taxon>
        <taxon>Methanobacteriota</taxon>
        <taxon>Stenosarchaea group</taxon>
        <taxon>Halobacteria</taxon>
        <taxon>Halobacteriales</taxon>
        <taxon>Haloarculaceae</taxon>
        <taxon>Halovenus</taxon>
    </lineage>
</organism>
<protein>
    <recommendedName>
        <fullName evidence="1">DUF8168 domain-containing protein</fullName>
    </recommendedName>
</protein>
<dbReference type="RefSeq" id="WP_382185907.1">
    <property type="nucleotide sequence ID" value="NZ_JBHSZI010000001.1"/>
</dbReference>
<dbReference type="Proteomes" id="UP001596445">
    <property type="component" value="Unassembled WGS sequence"/>
</dbReference>
<keyword evidence="3" id="KW-1185">Reference proteome</keyword>
<sequence length="296" mass="32081">MWLLVRMMTVMRSVVVMTDSSATAGAGRESGDGEAVTDVVLMLAVYRHDAHKLRGRSHAAARDWVAGVRVNETVPLGADRDAALLSRPSGEPEQTLAAHESPSRVSLLTGDVVLSGPVDADGRGAAVRELVRVEDPVAMHAAWLSSDVAGLFSESVFYPYTSLQYHTLLAAALLDNYRAGFEFADLFLAVEDPDGSVTPHRTVLSTPDMQLCVTGEPGDRPAARLADAPARCFADVWARLPEHPFDVDGDRVWRVLDAQLRRIRSWSAALQFVEEFCRRFDPGSGTGRGGRRGGGR</sequence>
<reference evidence="2 3" key="1">
    <citation type="journal article" date="2019" name="Int. J. Syst. Evol. Microbiol.">
        <title>The Global Catalogue of Microorganisms (GCM) 10K type strain sequencing project: providing services to taxonomists for standard genome sequencing and annotation.</title>
        <authorList>
            <consortium name="The Broad Institute Genomics Platform"/>
            <consortium name="The Broad Institute Genome Sequencing Center for Infectious Disease"/>
            <person name="Wu L."/>
            <person name="Ma J."/>
        </authorList>
    </citation>
    <scope>NUCLEOTIDE SEQUENCE [LARGE SCALE GENOMIC DNA]</scope>
    <source>
        <strain evidence="2 3">JCM 30072</strain>
    </source>
</reference>
<name>A0ABD5W0W9_9EURY</name>
<proteinExistence type="predicted"/>
<dbReference type="AlphaFoldDB" id="A0ABD5W0W9"/>
<feature type="domain" description="DUF8168" evidence="1">
    <location>
        <begin position="42"/>
        <end position="292"/>
    </location>
</feature>
<evidence type="ECO:0000259" key="1">
    <source>
        <dbReference type="Pfam" id="PF26506"/>
    </source>
</evidence>
<evidence type="ECO:0000313" key="2">
    <source>
        <dbReference type="EMBL" id="MFC7058960.1"/>
    </source>
</evidence>
<dbReference type="EMBL" id="JBHSZI010000001">
    <property type="protein sequence ID" value="MFC7058960.1"/>
    <property type="molecule type" value="Genomic_DNA"/>
</dbReference>